<dbReference type="AlphaFoldDB" id="A0A6V7PXI7"/>
<comment type="subcellular location">
    <subcellularLocation>
        <location evidence="1">Mitochondrion</location>
    </subcellularLocation>
</comment>
<feature type="region of interest" description="Disordered" evidence="8">
    <location>
        <begin position="81"/>
        <end position="139"/>
    </location>
</feature>
<dbReference type="EMBL" id="LR862153">
    <property type="protein sequence ID" value="CAD1835465.1"/>
    <property type="molecule type" value="Genomic_DNA"/>
</dbReference>
<comment type="function">
    <text evidence="7">Mitochondrial ribosome (mitoribosome) assembly factor. Binds at the interface of the head and body domains of the mitochondrial small ribosomal subunit (mt-SSU), occluding the mRNA channel and preventing compaction of the head domain towards the body. Probable inactive methyltransferase: retains the characteristic folding and ability to bind S-adenosyl-L-methionine, but it probably lost its methyltransferase activity.</text>
</comment>
<dbReference type="PANTHER" id="PTHR13184:SF5">
    <property type="entry name" value="METHYLTRANSFERASE-LIKE PROTEIN 17, MITOCHONDRIAL"/>
    <property type="match status" value="1"/>
</dbReference>
<dbReference type="InterPro" id="IPR052571">
    <property type="entry name" value="Mt_RNA_Methyltransferase"/>
</dbReference>
<reference evidence="9" key="1">
    <citation type="submission" date="2020-07" db="EMBL/GenBank/DDBJ databases">
        <authorList>
            <person name="Lin J."/>
        </authorList>
    </citation>
    <scope>NUCLEOTIDE SEQUENCE</scope>
</reference>
<dbReference type="GO" id="GO:0051536">
    <property type="term" value="F:iron-sulfur cluster binding"/>
    <property type="evidence" value="ECO:0007669"/>
    <property type="project" value="UniProtKB-KW"/>
</dbReference>
<evidence type="ECO:0000256" key="1">
    <source>
        <dbReference type="ARBA" id="ARBA00004173"/>
    </source>
</evidence>
<keyword evidence="5" id="KW-0411">Iron-sulfur</keyword>
<feature type="compositionally biased region" description="Basic and acidic residues" evidence="8">
    <location>
        <begin position="85"/>
        <end position="98"/>
    </location>
</feature>
<protein>
    <recommendedName>
        <fullName evidence="10">Methyltransferase</fullName>
    </recommendedName>
</protein>
<gene>
    <name evidence="9" type="ORF">CB5_LOCUS18676</name>
</gene>
<feature type="compositionally biased region" description="Low complexity" evidence="8">
    <location>
        <begin position="106"/>
        <end position="123"/>
    </location>
</feature>
<evidence type="ECO:0000256" key="7">
    <source>
        <dbReference type="ARBA" id="ARBA00045681"/>
    </source>
</evidence>
<sequence>MAASLLPAATSAAAAAKGFTPETLRSAAKQSQGIHLVPLSLRRAIKKFLREREKAHMNRKVLLLSESFNRIKDANQHLAASASRDLVEDPHRPVDHRSHGGRYGRRTATSASSTGRTRPSPTSHRACPPSTPRATASSERFVGGCRISPLRRSWILAQAQFGALNMGRDAYWVLSGCNLGFRAMREVWPRSLERVNLVEPSKAMQRAGQSLLQDLRDLPLIHSYDSIQELNRNLDKRDRQHDLVISVIVCSWEIPSLSDRITIVRQLWDLTRDVLLEPGTPQGSKIICQMRSYLLWMEKRRSRKIEKSLKNVSGDTTSIAVDDASLRTGAFVVAPCPMMDGAHWRTQVNMPFCSALGEDIITESLQAVKGEPLRGFEDEKFCYVALRRGGDHTWPLDGMEFETLKERQAKRNPRSYY</sequence>
<keyword evidence="2" id="KW-0479">Metal-binding</keyword>
<dbReference type="PANTHER" id="PTHR13184">
    <property type="entry name" value="37S RIBOSOMAL PROTEIN S22"/>
    <property type="match status" value="1"/>
</dbReference>
<evidence type="ECO:0000256" key="3">
    <source>
        <dbReference type="ARBA" id="ARBA00022946"/>
    </source>
</evidence>
<accession>A0A6V7PXI7</accession>
<dbReference type="InterPro" id="IPR015324">
    <property type="entry name" value="Ribosomal_Rsm22-like"/>
</dbReference>
<dbReference type="GO" id="GO:0046872">
    <property type="term" value="F:metal ion binding"/>
    <property type="evidence" value="ECO:0007669"/>
    <property type="project" value="UniProtKB-KW"/>
</dbReference>
<evidence type="ECO:0000256" key="4">
    <source>
        <dbReference type="ARBA" id="ARBA00023004"/>
    </source>
</evidence>
<keyword evidence="4" id="KW-0408">Iron</keyword>
<dbReference type="GO" id="GO:0006412">
    <property type="term" value="P:translation"/>
    <property type="evidence" value="ECO:0007669"/>
    <property type="project" value="InterPro"/>
</dbReference>
<evidence type="ECO:0000256" key="2">
    <source>
        <dbReference type="ARBA" id="ARBA00022723"/>
    </source>
</evidence>
<evidence type="ECO:0000256" key="8">
    <source>
        <dbReference type="SAM" id="MobiDB-lite"/>
    </source>
</evidence>
<organism evidence="9">
    <name type="scientific">Ananas comosus var. bracteatus</name>
    <name type="common">red pineapple</name>
    <dbReference type="NCBI Taxonomy" id="296719"/>
    <lineage>
        <taxon>Eukaryota</taxon>
        <taxon>Viridiplantae</taxon>
        <taxon>Streptophyta</taxon>
        <taxon>Embryophyta</taxon>
        <taxon>Tracheophyta</taxon>
        <taxon>Spermatophyta</taxon>
        <taxon>Magnoliopsida</taxon>
        <taxon>Liliopsida</taxon>
        <taxon>Poales</taxon>
        <taxon>Bromeliaceae</taxon>
        <taxon>Bromelioideae</taxon>
        <taxon>Ananas</taxon>
    </lineage>
</organism>
<keyword evidence="6" id="KW-0496">Mitochondrion</keyword>
<dbReference type="GO" id="GO:0005763">
    <property type="term" value="C:mitochondrial small ribosomal subunit"/>
    <property type="evidence" value="ECO:0007669"/>
    <property type="project" value="TreeGrafter"/>
</dbReference>
<name>A0A6V7PXI7_ANACO</name>
<dbReference type="Pfam" id="PF09243">
    <property type="entry name" value="Rsm22"/>
    <property type="match status" value="1"/>
</dbReference>
<evidence type="ECO:0000256" key="5">
    <source>
        <dbReference type="ARBA" id="ARBA00023014"/>
    </source>
</evidence>
<evidence type="ECO:0008006" key="10">
    <source>
        <dbReference type="Google" id="ProtNLM"/>
    </source>
</evidence>
<evidence type="ECO:0000313" key="9">
    <source>
        <dbReference type="EMBL" id="CAD1835465.1"/>
    </source>
</evidence>
<dbReference type="GO" id="GO:0008168">
    <property type="term" value="F:methyltransferase activity"/>
    <property type="evidence" value="ECO:0007669"/>
    <property type="project" value="InterPro"/>
</dbReference>
<keyword evidence="3" id="KW-0809">Transit peptide</keyword>
<evidence type="ECO:0000256" key="6">
    <source>
        <dbReference type="ARBA" id="ARBA00023128"/>
    </source>
</evidence>
<dbReference type="GO" id="GO:0003735">
    <property type="term" value="F:structural constituent of ribosome"/>
    <property type="evidence" value="ECO:0007669"/>
    <property type="project" value="TreeGrafter"/>
</dbReference>
<proteinExistence type="predicted"/>